<feature type="compositionally biased region" description="Polar residues" evidence="1">
    <location>
        <begin position="801"/>
        <end position="853"/>
    </location>
</feature>
<feature type="compositionally biased region" description="Polar residues" evidence="1">
    <location>
        <begin position="677"/>
        <end position="693"/>
    </location>
</feature>
<feature type="compositionally biased region" description="Low complexity" evidence="1">
    <location>
        <begin position="382"/>
        <end position="403"/>
    </location>
</feature>
<dbReference type="STRING" id="6198.A0A074ZRZ0"/>
<dbReference type="KEGG" id="ovi:T265_06595"/>
<dbReference type="EMBL" id="KL596756">
    <property type="protein sequence ID" value="KER26115.1"/>
    <property type="molecule type" value="Genomic_DNA"/>
</dbReference>
<dbReference type="GeneID" id="20320774"/>
<feature type="compositionally biased region" description="Low complexity" evidence="1">
    <location>
        <begin position="120"/>
        <end position="136"/>
    </location>
</feature>
<feature type="compositionally biased region" description="Polar residues" evidence="1">
    <location>
        <begin position="91"/>
        <end position="104"/>
    </location>
</feature>
<feature type="compositionally biased region" description="Polar residues" evidence="1">
    <location>
        <begin position="40"/>
        <end position="83"/>
    </location>
</feature>
<reference evidence="2 3" key="1">
    <citation type="submission" date="2013-11" db="EMBL/GenBank/DDBJ databases">
        <title>Opisthorchis viverrini - life in the bile duct.</title>
        <authorList>
            <person name="Young N.D."/>
            <person name="Nagarajan N."/>
            <person name="Lin S.J."/>
            <person name="Korhonen P.K."/>
            <person name="Jex A.R."/>
            <person name="Hall R.S."/>
            <person name="Safavi-Hemami H."/>
            <person name="Kaewkong W."/>
            <person name="Bertrand D."/>
            <person name="Gao S."/>
            <person name="Seet Q."/>
            <person name="Wongkham S."/>
            <person name="Teh B.T."/>
            <person name="Wongkham C."/>
            <person name="Intapan P.M."/>
            <person name="Maleewong W."/>
            <person name="Yang X."/>
            <person name="Hu M."/>
            <person name="Wang Z."/>
            <person name="Hofmann A."/>
            <person name="Sternberg P.W."/>
            <person name="Tan P."/>
            <person name="Wang J."/>
            <person name="Gasser R.B."/>
        </authorList>
    </citation>
    <scope>NUCLEOTIDE SEQUENCE [LARGE SCALE GENOMIC DNA]</scope>
</reference>
<feature type="compositionally biased region" description="Polar residues" evidence="1">
    <location>
        <begin position="524"/>
        <end position="592"/>
    </location>
</feature>
<feature type="compositionally biased region" description="Polar residues" evidence="1">
    <location>
        <begin position="274"/>
        <end position="306"/>
    </location>
</feature>
<feature type="compositionally biased region" description="Polar residues" evidence="1">
    <location>
        <begin position="337"/>
        <end position="347"/>
    </location>
</feature>
<feature type="compositionally biased region" description="Polar residues" evidence="1">
    <location>
        <begin position="738"/>
        <end position="752"/>
    </location>
</feature>
<feature type="compositionally biased region" description="Polar residues" evidence="1">
    <location>
        <begin position="462"/>
        <end position="479"/>
    </location>
</feature>
<organism evidence="2 3">
    <name type="scientific">Opisthorchis viverrini</name>
    <name type="common">Southeast Asian liver fluke</name>
    <dbReference type="NCBI Taxonomy" id="6198"/>
    <lineage>
        <taxon>Eukaryota</taxon>
        <taxon>Metazoa</taxon>
        <taxon>Spiralia</taxon>
        <taxon>Lophotrochozoa</taxon>
        <taxon>Platyhelminthes</taxon>
        <taxon>Trematoda</taxon>
        <taxon>Digenea</taxon>
        <taxon>Opisthorchiida</taxon>
        <taxon>Opisthorchiata</taxon>
        <taxon>Opisthorchiidae</taxon>
        <taxon>Opisthorchis</taxon>
    </lineage>
</organism>
<protein>
    <submittedName>
        <fullName evidence="2">Uncharacterized protein</fullName>
    </submittedName>
</protein>
<keyword evidence="3" id="KW-1185">Reference proteome</keyword>
<feature type="compositionally biased region" description="Low complexity" evidence="1">
    <location>
        <begin position="782"/>
        <end position="794"/>
    </location>
</feature>
<dbReference type="Proteomes" id="UP000054324">
    <property type="component" value="Unassembled WGS sequence"/>
</dbReference>
<name>A0A074ZRZ0_OPIVI</name>
<feature type="compositionally biased region" description="Polar residues" evidence="1">
    <location>
        <begin position="489"/>
        <end position="499"/>
    </location>
</feature>
<feature type="region of interest" description="Disordered" evidence="1">
    <location>
        <begin position="1"/>
        <end position="212"/>
    </location>
</feature>
<gene>
    <name evidence="2" type="ORF">T265_06595</name>
</gene>
<feature type="compositionally biased region" description="Polar residues" evidence="1">
    <location>
        <begin position="404"/>
        <end position="423"/>
    </location>
</feature>
<evidence type="ECO:0000313" key="3">
    <source>
        <dbReference type="Proteomes" id="UP000054324"/>
    </source>
</evidence>
<feature type="compositionally biased region" description="Low complexity" evidence="1">
    <location>
        <begin position="260"/>
        <end position="272"/>
    </location>
</feature>
<dbReference type="RefSeq" id="XP_009170162.1">
    <property type="nucleotide sequence ID" value="XM_009171898.1"/>
</dbReference>
<evidence type="ECO:0000256" key="1">
    <source>
        <dbReference type="SAM" id="MobiDB-lite"/>
    </source>
</evidence>
<feature type="compositionally biased region" description="Polar residues" evidence="1">
    <location>
        <begin position="701"/>
        <end position="725"/>
    </location>
</feature>
<proteinExistence type="predicted"/>
<dbReference type="CTD" id="20320774"/>
<feature type="compositionally biased region" description="Low complexity" evidence="1">
    <location>
        <begin position="613"/>
        <end position="633"/>
    </location>
</feature>
<evidence type="ECO:0000313" key="2">
    <source>
        <dbReference type="EMBL" id="KER26115.1"/>
    </source>
</evidence>
<sequence length="940" mass="99707">MIISQTLPNMEGKTVTTTDTDKTEEPSDDTTDSSSEKTQRPISTAMPNGSSTEKPPSTLNAKPESSLQTLPSFQPYASTANKNTETHETVDNPTVTKIQESPPQTGMPDESSALPSTENAASSPTATPMSSSQTSTGMEDFLTIPTHTTNTDASEETSTGSTPVKSQSSSSADTQYLASTMPSTEYSTSALIATPESSLQTSPSFQSHASTATRHIEGHETVDNLKVTTLQESQLPIPTDMPNESSEQPGAEKAISTLTATPMSSSPTSASMDLYSNSPTHTTYTDEFEKNSTWSTPENSRSSGSRDMQIEILTLPYTGISASASTATPSTSSETSRNFQPHASTAIKNAETHEAVDNPTGTTIQEPPPQTDMPDESASLPSTEKSTSAVTATATSSSQTSASMQVYSTSPTHTTNTDASETNSMLSTSEKSQSSSSADTQYLASTMPSTEYFTSALIATPESSLQTSPSFQSHASTATRHTEGHETVDNLTVTTTQESHPPISTGMPNYNSAMLGTEKVTSALRATQTSSSPKSASTEVYSTSPNHTTNTGESEKNSTWSTEKSQSASSEDTQYKSPTVPSTQNASNTGNITKHYGMETSSSLEIYSTNLTEATTTTTTEPATTRTIPVITTTKHEREIPTTEATKTTTNKLVTTHKPKRRNTQERSHIPTESPDGISQTSASMNTNATSPSEDTKTDGSLESSVGTTIEKSQSPSSIATQTQRSQERGTEDLFSIQPKTQAGRPQTSLIINTKATSTTEDTKTSEPMESSVDTALGGSESPSSIITQTQSSPVLGTKDLFSTQPATQDGSSQSSFITETDATSPTMNTKTSEPVKSSVGTTPKESQSPRFTNIQTEYSTVPSTPHSSIIIPTMTPDSGLQTSLSMKTNATSPSVHTSILQTSLPPRCRRSGGSIYLPIVKLYTINLVTSCFHRLTNLL</sequence>
<feature type="region of interest" description="Disordered" evidence="1">
    <location>
        <begin position="462"/>
        <end position="595"/>
    </location>
</feature>
<feature type="compositionally biased region" description="Polar residues" evidence="1">
    <location>
        <begin position="145"/>
        <end position="212"/>
    </location>
</feature>
<feature type="compositionally biased region" description="Low complexity" evidence="1">
    <location>
        <begin position="321"/>
        <end position="336"/>
    </location>
</feature>
<feature type="region of interest" description="Disordered" evidence="1">
    <location>
        <begin position="613"/>
        <end position="853"/>
    </location>
</feature>
<dbReference type="AlphaFoldDB" id="A0A074ZRZ0"/>
<accession>A0A074ZRZ0</accession>
<feature type="compositionally biased region" description="Low complexity" evidence="1">
    <location>
        <begin position="642"/>
        <end position="654"/>
    </location>
</feature>
<feature type="compositionally biased region" description="Low complexity" evidence="1">
    <location>
        <begin position="424"/>
        <end position="437"/>
    </location>
</feature>
<feature type="region of interest" description="Disordered" evidence="1">
    <location>
        <begin position="260"/>
        <end position="441"/>
    </location>
</feature>